<dbReference type="SMART" id="SM00342">
    <property type="entry name" value="HTH_ARAC"/>
    <property type="match status" value="1"/>
</dbReference>
<dbReference type="SUPFAM" id="SSF51215">
    <property type="entry name" value="Regulatory protein AraC"/>
    <property type="match status" value="1"/>
</dbReference>
<dbReference type="InterPro" id="IPR037923">
    <property type="entry name" value="HTH-like"/>
</dbReference>
<keyword evidence="2" id="KW-0238">DNA-binding</keyword>
<dbReference type="InterPro" id="IPR018060">
    <property type="entry name" value="HTH_AraC"/>
</dbReference>
<evidence type="ECO:0000256" key="2">
    <source>
        <dbReference type="ARBA" id="ARBA00023125"/>
    </source>
</evidence>
<evidence type="ECO:0000313" key="6">
    <source>
        <dbReference type="EMBL" id="TEW68734.1"/>
    </source>
</evidence>
<dbReference type="PROSITE" id="PS01124">
    <property type="entry name" value="HTH_ARAC_FAMILY_2"/>
    <property type="match status" value="1"/>
</dbReference>
<dbReference type="PANTHER" id="PTHR43280">
    <property type="entry name" value="ARAC-FAMILY TRANSCRIPTIONAL REGULATOR"/>
    <property type="match status" value="1"/>
</dbReference>
<dbReference type="OrthoDB" id="9782911at2"/>
<dbReference type="AlphaFoldDB" id="A0A4Y8AI30"/>
<comment type="caution">
    <text evidence="6">The sequence shown here is derived from an EMBL/GenBank/DDBJ whole genome shotgun (WGS) entry which is preliminary data.</text>
</comment>
<dbReference type="Gene3D" id="1.10.10.60">
    <property type="entry name" value="Homeodomain-like"/>
    <property type="match status" value="2"/>
</dbReference>
<name>A0A4Y8AI30_9SPHI</name>
<proteinExistence type="predicted"/>
<dbReference type="RefSeq" id="WP_134334574.1">
    <property type="nucleotide sequence ID" value="NZ_BMCZ01000001.1"/>
</dbReference>
<keyword evidence="3" id="KW-0804">Transcription</keyword>
<evidence type="ECO:0000313" key="8">
    <source>
        <dbReference type="Proteomes" id="UP000583101"/>
    </source>
</evidence>
<feature type="domain" description="HTH araC/xylS-type" evidence="4">
    <location>
        <begin position="192"/>
        <end position="290"/>
    </location>
</feature>
<keyword evidence="1" id="KW-0805">Transcription regulation</keyword>
<dbReference type="GO" id="GO:0043565">
    <property type="term" value="F:sequence-specific DNA binding"/>
    <property type="evidence" value="ECO:0007669"/>
    <property type="project" value="InterPro"/>
</dbReference>
<reference evidence="5 8" key="3">
    <citation type="submission" date="2020-08" db="EMBL/GenBank/DDBJ databases">
        <title>Genomic Encyclopedia of Type Strains, Phase IV (KMG-IV): sequencing the most valuable type-strain genomes for metagenomic binning, comparative biology and taxonomic classification.</title>
        <authorList>
            <person name="Goeker M."/>
        </authorList>
    </citation>
    <scope>NUCLEOTIDE SEQUENCE [LARGE SCALE GENOMIC DNA]</scope>
    <source>
        <strain evidence="5 8">DSM 100995</strain>
    </source>
</reference>
<dbReference type="InterPro" id="IPR003313">
    <property type="entry name" value="AraC-bd"/>
</dbReference>
<dbReference type="PANTHER" id="PTHR43280:SF30">
    <property type="entry name" value="MMSAB OPERON REGULATORY PROTEIN"/>
    <property type="match status" value="1"/>
</dbReference>
<dbReference type="Proteomes" id="UP000583101">
    <property type="component" value="Unassembled WGS sequence"/>
</dbReference>
<dbReference type="Proteomes" id="UP000297248">
    <property type="component" value="Unassembled WGS sequence"/>
</dbReference>
<evidence type="ECO:0000256" key="3">
    <source>
        <dbReference type="ARBA" id="ARBA00023163"/>
    </source>
</evidence>
<gene>
    <name evidence="6" type="ORF">E2R65_00795</name>
    <name evidence="5" type="ORF">GGR35_000845</name>
</gene>
<dbReference type="Gene3D" id="2.60.120.280">
    <property type="entry name" value="Regulatory protein AraC"/>
    <property type="match status" value="1"/>
</dbReference>
<accession>A0A4Y8AI30</accession>
<organism evidence="6 7">
    <name type="scientific">Mucilaginibacter phyllosphaerae</name>
    <dbReference type="NCBI Taxonomy" id="1812349"/>
    <lineage>
        <taxon>Bacteria</taxon>
        <taxon>Pseudomonadati</taxon>
        <taxon>Bacteroidota</taxon>
        <taxon>Sphingobacteriia</taxon>
        <taxon>Sphingobacteriales</taxon>
        <taxon>Sphingobacteriaceae</taxon>
        <taxon>Mucilaginibacter</taxon>
    </lineage>
</organism>
<dbReference type="InterPro" id="IPR009057">
    <property type="entry name" value="Homeodomain-like_sf"/>
</dbReference>
<dbReference type="EMBL" id="SNQG01000001">
    <property type="protein sequence ID" value="TEW68734.1"/>
    <property type="molecule type" value="Genomic_DNA"/>
</dbReference>
<evidence type="ECO:0000313" key="5">
    <source>
        <dbReference type="EMBL" id="MBB3968259.1"/>
    </source>
</evidence>
<dbReference type="SUPFAM" id="SSF46689">
    <property type="entry name" value="Homeodomain-like"/>
    <property type="match status" value="2"/>
</dbReference>
<dbReference type="Pfam" id="PF02311">
    <property type="entry name" value="AraC_binding"/>
    <property type="match status" value="1"/>
</dbReference>
<reference evidence="6" key="2">
    <citation type="submission" date="2019-03" db="EMBL/GenBank/DDBJ databases">
        <authorList>
            <person name="Yan Y.-Q."/>
            <person name="Du Z.-J."/>
        </authorList>
    </citation>
    <scope>NUCLEOTIDE SEQUENCE</scope>
    <source>
        <strain evidence="6">PP-F2FG21</strain>
    </source>
</reference>
<dbReference type="Pfam" id="PF12833">
    <property type="entry name" value="HTH_18"/>
    <property type="match status" value="1"/>
</dbReference>
<dbReference type="GO" id="GO:0003700">
    <property type="term" value="F:DNA-binding transcription factor activity"/>
    <property type="evidence" value="ECO:0007669"/>
    <property type="project" value="InterPro"/>
</dbReference>
<keyword evidence="8" id="KW-1185">Reference proteome</keyword>
<evidence type="ECO:0000259" key="4">
    <source>
        <dbReference type="PROSITE" id="PS01124"/>
    </source>
</evidence>
<sequence>MINYCKYLPVNPEDEAWGLTILNAGHTHIAKSAAYPGTGHPSNYYFTWKNGRILHEYQIIYITSGEGVFESEHCKLRQVKEGSIIFLYPNERHRYKPNEKTGWNEYWIGLKGEIIENIIKNEFFNIQHPVIDVGLKDTLFTLFEDIVEKTKSEKPGYQPATAGAAVHLLGNIFAEIKQASFAGEDNIQALVDRARFLLRNHMNQHITSEAIASELQVGYSWFRKTFKKYTGMAPNQYLIQLKIQQSKELLLVPENSVKSVAYLLNFESIPYFSKLFKIKTGQTPQDYRNNGLKKYGT</sequence>
<protein>
    <submittedName>
        <fullName evidence="6">AraC family transcriptional regulator</fullName>
    </submittedName>
    <submittedName>
        <fullName evidence="5">AraC-like DNA-binding protein</fullName>
    </submittedName>
</protein>
<reference evidence="6 7" key="1">
    <citation type="journal article" date="2016" name="Int. J. Syst. Evol. Microbiol.">
        <title>Proposal of Mucilaginibacter phyllosphaerae sp. nov. isolated from the phyllosphere of Galium album.</title>
        <authorList>
            <person name="Aydogan E.L."/>
            <person name="Busse H.J."/>
            <person name="Moser G."/>
            <person name="Muller C."/>
            <person name="Kampfer P."/>
            <person name="Glaeser S.P."/>
        </authorList>
    </citation>
    <scope>NUCLEOTIDE SEQUENCE [LARGE SCALE GENOMIC DNA]</scope>
    <source>
        <strain evidence="6 7">PP-F2FG21</strain>
    </source>
</reference>
<evidence type="ECO:0000256" key="1">
    <source>
        <dbReference type="ARBA" id="ARBA00023015"/>
    </source>
</evidence>
<dbReference type="EMBL" id="JACIEG010000001">
    <property type="protein sequence ID" value="MBB3968259.1"/>
    <property type="molecule type" value="Genomic_DNA"/>
</dbReference>
<evidence type="ECO:0000313" key="7">
    <source>
        <dbReference type="Proteomes" id="UP000297248"/>
    </source>
</evidence>